<dbReference type="PROSITE" id="PS51910">
    <property type="entry name" value="GH18_2"/>
    <property type="match status" value="1"/>
</dbReference>
<keyword evidence="1" id="KW-1133">Transmembrane helix</keyword>
<dbReference type="STRING" id="31234.E3M3D9"/>
<proteinExistence type="predicted"/>
<name>E3M3D9_CAERE</name>
<dbReference type="GeneID" id="9821280"/>
<dbReference type="Gene3D" id="3.20.20.80">
    <property type="entry name" value="Glycosidases"/>
    <property type="match status" value="2"/>
</dbReference>
<dbReference type="eggNOG" id="KOG2806">
    <property type="taxonomic scope" value="Eukaryota"/>
</dbReference>
<keyword evidence="4" id="KW-1185">Reference proteome</keyword>
<dbReference type="InParanoid" id="E3M3D9"/>
<feature type="transmembrane region" description="Helical" evidence="1">
    <location>
        <begin position="62"/>
        <end position="82"/>
    </location>
</feature>
<dbReference type="InterPro" id="IPR001223">
    <property type="entry name" value="Glyco_hydro18_cat"/>
</dbReference>
<dbReference type="PANTHER" id="PTHR46073">
    <property type="entry name" value="CHITINASE"/>
    <property type="match status" value="1"/>
</dbReference>
<dbReference type="Pfam" id="PF00704">
    <property type="entry name" value="Glyco_hydro_18"/>
    <property type="match status" value="1"/>
</dbReference>
<dbReference type="SMART" id="SM00636">
    <property type="entry name" value="Glyco_18"/>
    <property type="match status" value="1"/>
</dbReference>
<dbReference type="OrthoDB" id="7281605at2759"/>
<dbReference type="Proteomes" id="UP000008281">
    <property type="component" value="Unassembled WGS sequence"/>
</dbReference>
<feature type="domain" description="GH18" evidence="2">
    <location>
        <begin position="102"/>
        <end position="452"/>
    </location>
</feature>
<evidence type="ECO:0000259" key="2">
    <source>
        <dbReference type="PROSITE" id="PS51910"/>
    </source>
</evidence>
<dbReference type="HOGENOM" id="CLU_002833_0_1_1"/>
<dbReference type="OMA" id="ICTHAIY"/>
<organism evidence="4">
    <name type="scientific">Caenorhabditis remanei</name>
    <name type="common">Caenorhabditis vulgaris</name>
    <dbReference type="NCBI Taxonomy" id="31234"/>
    <lineage>
        <taxon>Eukaryota</taxon>
        <taxon>Metazoa</taxon>
        <taxon>Ecdysozoa</taxon>
        <taxon>Nematoda</taxon>
        <taxon>Chromadorea</taxon>
        <taxon>Rhabditida</taxon>
        <taxon>Rhabditina</taxon>
        <taxon>Rhabditomorpha</taxon>
        <taxon>Rhabditoidea</taxon>
        <taxon>Rhabditidae</taxon>
        <taxon>Peloderinae</taxon>
        <taxon>Caenorhabditis</taxon>
    </lineage>
</organism>
<dbReference type="PANTHER" id="PTHR46073:SF1">
    <property type="entry name" value="GH18 DOMAIN-CONTAINING PROTEIN-RELATED"/>
    <property type="match status" value="1"/>
</dbReference>
<dbReference type="InterPro" id="IPR017853">
    <property type="entry name" value="GH"/>
</dbReference>
<protein>
    <recommendedName>
        <fullName evidence="2">GH18 domain-containing protein</fullName>
    </recommendedName>
</protein>
<evidence type="ECO:0000313" key="3">
    <source>
        <dbReference type="EMBL" id="EFO90705.1"/>
    </source>
</evidence>
<keyword evidence="1" id="KW-0812">Transmembrane</keyword>
<dbReference type="SUPFAM" id="SSF51445">
    <property type="entry name" value="(Trans)glycosidases"/>
    <property type="match status" value="1"/>
</dbReference>
<dbReference type="GO" id="GO:0005975">
    <property type="term" value="P:carbohydrate metabolic process"/>
    <property type="evidence" value="ECO:0007669"/>
    <property type="project" value="InterPro"/>
</dbReference>
<dbReference type="Gene3D" id="3.10.50.10">
    <property type="match status" value="1"/>
</dbReference>
<dbReference type="GO" id="GO:0008061">
    <property type="term" value="F:chitin binding"/>
    <property type="evidence" value="ECO:0007669"/>
    <property type="project" value="InterPro"/>
</dbReference>
<accession>E3M3D9</accession>
<dbReference type="EMBL" id="DS268423">
    <property type="protein sequence ID" value="EFO90705.1"/>
    <property type="molecule type" value="Genomic_DNA"/>
</dbReference>
<dbReference type="RefSeq" id="XP_003109340.2">
    <property type="nucleotide sequence ID" value="XM_003109292.2"/>
</dbReference>
<dbReference type="KEGG" id="crq:GCK72_000761"/>
<dbReference type="CTD" id="9821280"/>
<dbReference type="AlphaFoldDB" id="E3M3D9"/>
<dbReference type="InterPro" id="IPR029070">
    <property type="entry name" value="Chitinase_insertion_sf"/>
</dbReference>
<keyword evidence="1" id="KW-0472">Membrane</keyword>
<evidence type="ECO:0000313" key="4">
    <source>
        <dbReference type="Proteomes" id="UP000008281"/>
    </source>
</evidence>
<dbReference type="InterPro" id="IPR011583">
    <property type="entry name" value="Chitinase_II/V-like_cat"/>
</dbReference>
<gene>
    <name evidence="3" type="ORF">CRE_08268</name>
</gene>
<reference evidence="3" key="1">
    <citation type="submission" date="2007-07" db="EMBL/GenBank/DDBJ databases">
        <title>PCAP assembly of the Caenorhabditis remanei genome.</title>
        <authorList>
            <consortium name="The Caenorhabditis remanei Sequencing Consortium"/>
            <person name="Wilson R.K."/>
        </authorList>
    </citation>
    <scope>NUCLEOTIDE SEQUENCE [LARGE SCALE GENOMIC DNA]</scope>
    <source>
        <strain evidence="3">PB4641</strain>
    </source>
</reference>
<evidence type="ECO:0000256" key="1">
    <source>
        <dbReference type="SAM" id="Phobius"/>
    </source>
</evidence>
<sequence>MSESMKVHFENIPINEEAPPDYSNPNFETSANETNVLVVNHQSEPVPIDSKQSRFNNFKRPFSIFISGFILCLIVFLILKALSIGGSSPSPVSENPALKCGKRLIGYYKGYDSRKITEQQIEKLTHIIFNGINTEKDGRVQFHDDNARFSFLDMKNKARVMKSDVKIMFSTDHHSSNQARITEVITDSKTRKQWVDSVSAFIVEQQIDGVELDYSWPYTDTENENYLFFVRELRYKFERMEKLTRRKTPYIISIAAPPLVSVDEESLLIQELLDYADFLNIKTENYYGPWQENGKTGPCGPLYSTNSNYSIDWTLKKYACKSEMVSRLNFVILFTGATWVKVNDHSSSTDGVYKTYEKNPDASSTVFWTPWRKFKENGWNLTLTSWHNASRTPYIWDSENRKLFTFENERSLIEKMKYAKEKNIGGVSIDHVEFDDDSNTLLNAVTSVDMCSGEKFEKDEIRYECGRSNSVQSYFIYNSADWKFNFLSIFVLFFFNFI</sequence>